<dbReference type="GO" id="GO:0005509">
    <property type="term" value="F:calcium ion binding"/>
    <property type="evidence" value="ECO:0007669"/>
    <property type="project" value="InterPro"/>
</dbReference>
<evidence type="ECO:0000313" key="2">
    <source>
        <dbReference type="EMBL" id="KAB8029845.1"/>
    </source>
</evidence>
<comment type="caution">
    <text evidence="2">The sequence shown here is derived from an EMBL/GenBank/DDBJ whole genome shotgun (WGS) entry which is preliminary data.</text>
</comment>
<gene>
    <name evidence="2" type="ORF">GCL57_09920</name>
</gene>
<feature type="coiled-coil region" evidence="1">
    <location>
        <begin position="330"/>
        <end position="381"/>
    </location>
</feature>
<dbReference type="SUPFAM" id="SSF51120">
    <property type="entry name" value="beta-Roll"/>
    <property type="match status" value="2"/>
</dbReference>
<proteinExistence type="predicted"/>
<dbReference type="Pfam" id="PF00353">
    <property type="entry name" value="HemolysinCabind"/>
    <property type="match status" value="2"/>
</dbReference>
<keyword evidence="3" id="KW-1185">Reference proteome</keyword>
<dbReference type="RefSeq" id="WP_152213188.1">
    <property type="nucleotide sequence ID" value="NZ_WFLN01000007.1"/>
</dbReference>
<dbReference type="InterPro" id="IPR001343">
    <property type="entry name" value="Hemolysn_Ca-bd"/>
</dbReference>
<sequence length="2068" mass="234179">MKPLIQNHLAAISFISLGLINSGCGFSSHTDKEKKITSFTKASSSLERDFSFLENFRLEEQQEEEDLKLFEFELKYEDYEVKIEKEDRTVNPWKLYATIFIDQKPHKISLVENSLDKLEENLSQEIINRKTDDIIELEKTFEISIKTIEKNGKNEFKVTDNNTGESDLFKNLNDIKIVYTGIESSSAYIAKKAKTIKYAIRALRGKDVHNKVLNLKTQDAGKALVIDGFDDLASALENSGLPKHLELSLKSSIYMIFGGAVFIGYEGANEEFQETKNEYSESIEETKLLRKEIISNMENEIAAKEILLKSIGVTDAALSDNDKIARNIAMENARFKIEFAKEILKSLNKKKVQTSLNSKIFPKLLELVQNHNKNINNLKNQTNGNIRLNNPRYTELFEKLKSTDSIKSINSINSLSTQDQIQDYVVSSINSLFEYQNNLNNSLSKSIESTSILPNISRGLSSMYYGMIAFEAKTLSELLTLKSTTETAGIANSLAFQNYLTSVEAIGNGFLAAGQAQMVIAGLSKISDNASELKSLNSWIEDMIKSPFWDAVNKSSNLDNDSKKNILKTKKILESFYKSKRNWIRARATGDAMLTAGQAAMFVSGPLVLGVPALSGFGAGSTILGIVASQMSDQYIEKNFEFDQPEEDSLEAKISKGEQDNTDDSFTTKLLDRSAKLVDLSIRKTQVRVWQKIYDALILNPNIQSKELIKNLKESWKSKDSKINAAKKEYYSEIYLENLNNIFPENNESIFNKNIEFINEAKLLLNNNTDGTQNLKSLQFIQFISTHLRHLNSNIETSQNVYSPVLLEQVKLSSLNNQKSPEMIKSIFTFFDEFGLTGEFERRIVKKIVLQNGFPFAKEDSVSNKIKIASRYLKEVKVKTNKQPWNIPNPLPGFFVYYFPQLSGNSEKPSKPLIFSKKDKSIYVFDRKLYLEDIEKYDSLEQSVKNSVDEFSKLAFEADDFNNSIDNGFFNKLKKLKGAFGKEIRSAFKLTYESIAKNTFRTNALRPLFNGVADQISQYNNLNNIFANNKKFTRANIAKYSYAGIEKFSSAANKYNVGMNFILMPQSLSNIHQSVQEGAVLDATRGALSFSFNNADLAFDLARNVGGNTFWIKHPKSFQGIGSVQIVLNVASAGLDIWQAVELFKAAEITNNQSLKTDLYVNASLTTATAATSLGTALLLPLSAKAGPIGAAIGFTIMFTQGTYNAVRTSEQLRELGFSEEEVVLNSIANFFGKYSTGEDPKFLVKKTAKEMEETTIPEIMTLNNKEFLQNIGKNKLNNSFYFNKIVYPRIHLYVPYTAGQTSLYCAYGICNSVTTQIPKPIEENKHMCLTNNTYFSNDADRNSIFNDHMSFIKNHHRRLAKKATPIPAVAKGTSFGAHGGTNYYNSTTPCPSVSINYPMVEQYAIQNEEEKLKLKNIPASQKANLYFVGIGDQGKHGNMISSIVADKNYKNLFNIHPSSFILQLVGGDKEDVFEFYDYVQGIFEGAQTNGFIDGGAGIDTINLQGIPLKNEKIYISLNSNSIKSNQFLEIKNVERVIGSQNDDEIIGNELNNELFGNEGNDSLEGREGNDILYPGKGNDYLKGGSGNDVYVILKKDVSNSTIKTINNFDESAAGDFQNNYDAIMTDIEDLTSQKDNLDLLLGVHENNSFVEYIRIQHYFLNKKFQHIVLSDTKGNVYTTLNGTLYNNQKSSAEIYTPNYINTINLKGKSPITKMAQKEFKDKFNLNFKNVIGTNGNDVIFGDEQNNFINGQKGLDFIKGNDGDDTLTVFLDPQEQTENVVEVNKTLNNYITGNYDEFIRLEGGRDHDSYIINLPNFSYVNNAKPIFIEINNRDKFEKIDSLIVNDSRNTFSNIYFTKISDLNEKNQHLKINLFDSVEEKNYIFILKNWFNNKKNQHLQIQFGDKLSIPQSILQIVTDSLKKYTLNKINKNLKESDTYEFTINDRYIALNQRLIEVKQNSYNVIESNILPHKENEIDFKYEIINNSHSGQNKHRIKFARFENDLIIQFEAKSELDNSSFTVLKNYFQSEKYMNKNFKIKINSEEYINNEEFKLLNNNLSETDVIKMEV</sequence>
<keyword evidence="1" id="KW-0175">Coiled coil</keyword>
<evidence type="ECO:0000256" key="1">
    <source>
        <dbReference type="SAM" id="Coils"/>
    </source>
</evidence>
<dbReference type="InterPro" id="IPR018511">
    <property type="entry name" value="Hemolysin-typ_Ca-bd_CS"/>
</dbReference>
<reference evidence="2 3" key="1">
    <citation type="submission" date="2019-10" db="EMBL/GenBank/DDBJ databases">
        <title>New genus of Silvanigrellaceae.</title>
        <authorList>
            <person name="Pitt A."/>
            <person name="Hahn M.W."/>
        </authorList>
    </citation>
    <scope>NUCLEOTIDE SEQUENCE [LARGE SCALE GENOMIC DNA]</scope>
    <source>
        <strain evidence="2 3">33A1-SZDP</strain>
    </source>
</reference>
<evidence type="ECO:0000313" key="3">
    <source>
        <dbReference type="Proteomes" id="UP000442694"/>
    </source>
</evidence>
<dbReference type="InterPro" id="IPR011049">
    <property type="entry name" value="Serralysin-like_metalloprot_C"/>
</dbReference>
<accession>A0A833JCJ7</accession>
<dbReference type="Proteomes" id="UP000442694">
    <property type="component" value="Unassembled WGS sequence"/>
</dbReference>
<dbReference type="Gene3D" id="2.150.10.10">
    <property type="entry name" value="Serralysin-like metalloprotease, C-terminal"/>
    <property type="match status" value="2"/>
</dbReference>
<dbReference type="PROSITE" id="PS00330">
    <property type="entry name" value="HEMOLYSIN_CALCIUM"/>
    <property type="match status" value="1"/>
</dbReference>
<dbReference type="EMBL" id="WFLN01000007">
    <property type="protein sequence ID" value="KAB8029845.1"/>
    <property type="molecule type" value="Genomic_DNA"/>
</dbReference>
<organism evidence="2 3">
    <name type="scientific">Fluviispira multicolorata</name>
    <dbReference type="NCBI Taxonomy" id="2654512"/>
    <lineage>
        <taxon>Bacteria</taxon>
        <taxon>Pseudomonadati</taxon>
        <taxon>Bdellovibrionota</taxon>
        <taxon>Oligoflexia</taxon>
        <taxon>Silvanigrellales</taxon>
        <taxon>Silvanigrellaceae</taxon>
        <taxon>Fluviispira</taxon>
    </lineage>
</organism>
<name>A0A833JCJ7_9BACT</name>
<dbReference type="PRINTS" id="PR00313">
    <property type="entry name" value="CABNDNGRPT"/>
</dbReference>
<protein>
    <submittedName>
        <fullName evidence="2">Uncharacterized protein</fullName>
    </submittedName>
</protein>